<proteinExistence type="inferred from homology"/>
<dbReference type="AlphaFoldDB" id="A0A7L4YL58"/>
<comment type="similarity">
    <text evidence="1">Belongs to the peptidase S45 family.</text>
</comment>
<dbReference type="Gene3D" id="1.10.439.10">
    <property type="entry name" value="Penicillin Amidohydrolase, domain 1"/>
    <property type="match status" value="1"/>
</dbReference>
<gene>
    <name evidence="6" type="ORF">EK0264_04225</name>
</gene>
<keyword evidence="3" id="KW-0865">Zymogen</keyword>
<sequence>MSQPTALTIDVLDAPVSIYRDDWSIAHAQAQTVTDAFVAQGYLHAADRMWHMDSARKQMEGRWAEWVGPAGVELDKLNRRVGAAQASRRDYAALGNEARQMCDAYAAGVNAWIAQTERPLEYQLLETEIEPWEGWHCVAAMRQRGFLIGSLAFKLWRAACVGVLAPEQIAKLRWDDGGTDRLLLPPGTDAQRWIASLAELAPAIDAVREVLPKDATGGGSNNWAVSGTRTASGKPLMAGDPHRLFDMPSMYHQMHLACAEFDVIGLTIPGVPGFPHFAHSANVAWGVTIAFTDQHDVFVERFDADGRYLYRDEWYDAERSTEAIVVRGGDDVDVDIVRTRHGAVVAGETTDASALALLSIQFDREDHSVDCLLPMLRAGDVDSFYDSTRGWGIIDHNLVAADTSGNIGHLVRALVPRRPAINGWLPVPGWGGDYDWDGVIAFEDMPRVTNPERGYIATANNRVTDRIPSTGDYFCTDAHPPYRCRRIEELLDPLSEATIADMSAIHRDSFSSAARAVVDRILGVPDLDDTVRSLLSDWDARLEPDSAAAAAYSQLRWRLARIVTDLSGMSAAASGEINAVPPGTGPVDKMWFMLPGLLRTDDESFLGGRTWDGVIAEAAAGVATNKTWSEEHVTLLVHPLAAMFPDAGLSPAGIGVGGDNETVWANSCAAPVAPRASSGSVARYAFDLADWERSGWVVLSGVSGDPRSEHYRDQHEPWSRCQLVPMPYSWSEITERFPLAETLDPTEASDG</sequence>
<dbReference type="InterPro" id="IPR043147">
    <property type="entry name" value="Penicillin_amidase_A-knob"/>
</dbReference>
<feature type="binding site" evidence="5">
    <location>
        <position position="296"/>
    </location>
    <ligand>
        <name>Ca(2+)</name>
        <dbReference type="ChEBI" id="CHEBI:29108"/>
    </ligand>
</feature>
<dbReference type="Proteomes" id="UP000463857">
    <property type="component" value="Chromosome"/>
</dbReference>
<protein>
    <submittedName>
        <fullName evidence="6">Penicillin acylase family protein</fullName>
    </submittedName>
</protein>
<evidence type="ECO:0000313" key="7">
    <source>
        <dbReference type="Proteomes" id="UP000463857"/>
    </source>
</evidence>
<dbReference type="RefSeq" id="WP_159543256.1">
    <property type="nucleotide sequence ID" value="NZ_CP047156.1"/>
</dbReference>
<evidence type="ECO:0000256" key="3">
    <source>
        <dbReference type="ARBA" id="ARBA00023145"/>
    </source>
</evidence>
<dbReference type="InterPro" id="IPR029055">
    <property type="entry name" value="Ntn_hydrolases_N"/>
</dbReference>
<dbReference type="InParanoid" id="A0A7L4YL58"/>
<keyword evidence="2" id="KW-0378">Hydrolase</keyword>
<dbReference type="InterPro" id="IPR043146">
    <property type="entry name" value="Penicillin_amidase_N_B-knob"/>
</dbReference>
<dbReference type="Gene3D" id="1.10.1400.10">
    <property type="match status" value="1"/>
</dbReference>
<dbReference type="OrthoDB" id="9759796at2"/>
<comment type="cofactor">
    <cofactor evidence="5">
        <name>Ca(2+)</name>
        <dbReference type="ChEBI" id="CHEBI:29108"/>
    </cofactor>
    <text evidence="5">Binds 1 Ca(2+) ion per dimer.</text>
</comment>
<dbReference type="GO" id="GO:0046872">
    <property type="term" value="F:metal ion binding"/>
    <property type="evidence" value="ECO:0007669"/>
    <property type="project" value="UniProtKB-KW"/>
</dbReference>
<dbReference type="CDD" id="cd03747">
    <property type="entry name" value="Ntn_PGA_like"/>
    <property type="match status" value="1"/>
</dbReference>
<feature type="active site" description="Nucleophile" evidence="4">
    <location>
        <position position="220"/>
    </location>
</feature>
<feature type="binding site" evidence="5">
    <location>
        <position position="293"/>
    </location>
    <ligand>
        <name>Ca(2+)</name>
        <dbReference type="ChEBI" id="CHEBI:29108"/>
    </ligand>
</feature>
<reference evidence="6 7" key="1">
    <citation type="journal article" date="2018" name="Int. J. Syst. Evol. Microbiol.">
        <title>Epidermidibacterium keratini gen. nov., sp. nov., a member of the family Sporichthyaceae, isolated from keratin epidermis.</title>
        <authorList>
            <person name="Lee D.G."/>
            <person name="Trujillo M.E."/>
            <person name="Kang S."/>
            <person name="Nam J.J."/>
            <person name="Kim Y.J."/>
        </authorList>
    </citation>
    <scope>NUCLEOTIDE SEQUENCE [LARGE SCALE GENOMIC DNA]</scope>
    <source>
        <strain evidence="6 7">EPI-7</strain>
    </source>
</reference>
<evidence type="ECO:0000256" key="4">
    <source>
        <dbReference type="PIRSR" id="PIRSR001227-1"/>
    </source>
</evidence>
<keyword evidence="5" id="KW-0106">Calcium</keyword>
<dbReference type="PANTHER" id="PTHR34218:SF4">
    <property type="entry name" value="ACYL-HOMOSERINE LACTONE ACYLASE QUIP"/>
    <property type="match status" value="1"/>
</dbReference>
<evidence type="ECO:0000256" key="2">
    <source>
        <dbReference type="ARBA" id="ARBA00022801"/>
    </source>
</evidence>
<dbReference type="GO" id="GO:0017000">
    <property type="term" value="P:antibiotic biosynthetic process"/>
    <property type="evidence" value="ECO:0007669"/>
    <property type="project" value="InterPro"/>
</dbReference>
<evidence type="ECO:0000313" key="6">
    <source>
        <dbReference type="EMBL" id="QHB99568.1"/>
    </source>
</evidence>
<dbReference type="Gene3D" id="3.60.20.10">
    <property type="entry name" value="Glutamine Phosphoribosylpyrophosphate, subunit 1, domain 1"/>
    <property type="match status" value="1"/>
</dbReference>
<accession>A0A7L4YL58</accession>
<keyword evidence="5" id="KW-0479">Metal-binding</keyword>
<dbReference type="Gene3D" id="1.10.10.2580">
    <property type="entry name" value="Penicillin Acylase III, Chain A, Domain 2"/>
    <property type="match status" value="1"/>
</dbReference>
<organism evidence="6 7">
    <name type="scientific">Epidermidibacterium keratini</name>
    <dbReference type="NCBI Taxonomy" id="1891644"/>
    <lineage>
        <taxon>Bacteria</taxon>
        <taxon>Bacillati</taxon>
        <taxon>Actinomycetota</taxon>
        <taxon>Actinomycetes</taxon>
        <taxon>Sporichthyales</taxon>
        <taxon>Sporichthyaceae</taxon>
        <taxon>Epidermidibacterium</taxon>
    </lineage>
</organism>
<dbReference type="Pfam" id="PF01804">
    <property type="entry name" value="Penicil_amidase"/>
    <property type="match status" value="1"/>
</dbReference>
<dbReference type="EMBL" id="CP047156">
    <property type="protein sequence ID" value="QHB99568.1"/>
    <property type="molecule type" value="Genomic_DNA"/>
</dbReference>
<evidence type="ECO:0000256" key="1">
    <source>
        <dbReference type="ARBA" id="ARBA00006586"/>
    </source>
</evidence>
<evidence type="ECO:0000256" key="5">
    <source>
        <dbReference type="PIRSR" id="PIRSR001227-2"/>
    </source>
</evidence>
<keyword evidence="7" id="KW-1185">Reference proteome</keyword>
<dbReference type="SUPFAM" id="SSF56235">
    <property type="entry name" value="N-terminal nucleophile aminohydrolases (Ntn hydrolases)"/>
    <property type="match status" value="1"/>
</dbReference>
<dbReference type="InterPro" id="IPR014395">
    <property type="entry name" value="Pen/GL7ACA/AHL_acylase"/>
</dbReference>
<dbReference type="GO" id="GO:0016811">
    <property type="term" value="F:hydrolase activity, acting on carbon-nitrogen (but not peptide) bonds, in linear amides"/>
    <property type="evidence" value="ECO:0007669"/>
    <property type="project" value="InterPro"/>
</dbReference>
<name>A0A7L4YL58_9ACTN</name>
<dbReference type="Gene3D" id="2.30.120.10">
    <property type="match status" value="1"/>
</dbReference>
<dbReference type="KEGG" id="eke:EK0264_04225"/>
<dbReference type="PANTHER" id="PTHR34218">
    <property type="entry name" value="PEPTIDASE S45 PENICILLIN AMIDASE"/>
    <property type="match status" value="1"/>
</dbReference>
<dbReference type="PIRSF" id="PIRSF001227">
    <property type="entry name" value="Pen_acylase"/>
    <property type="match status" value="1"/>
</dbReference>
<dbReference type="InterPro" id="IPR002692">
    <property type="entry name" value="S45"/>
</dbReference>
<dbReference type="InterPro" id="IPR023343">
    <property type="entry name" value="Penicillin_amidase_dom1"/>
</dbReference>